<dbReference type="PANTHER" id="PTHR31086">
    <property type="entry name" value="ALUMINUM-ACTIVATED MALATE TRANSPORTER 10"/>
    <property type="match status" value="1"/>
</dbReference>
<keyword evidence="4 9" id="KW-0812">Transmembrane</keyword>
<reference evidence="11" key="1">
    <citation type="submission" date="2025-08" db="UniProtKB">
        <authorList>
            <consortium name="RefSeq"/>
        </authorList>
    </citation>
    <scope>IDENTIFICATION</scope>
    <source>
        <strain evidence="11">OHB3-1</strain>
    </source>
</reference>
<evidence type="ECO:0000256" key="8">
    <source>
        <dbReference type="ARBA" id="ARBA00023303"/>
    </source>
</evidence>
<dbReference type="Pfam" id="PF11744">
    <property type="entry name" value="ALMT"/>
    <property type="match status" value="1"/>
</dbReference>
<evidence type="ECO:0000256" key="3">
    <source>
        <dbReference type="ARBA" id="ARBA00022448"/>
    </source>
</evidence>
<keyword evidence="7 9" id="KW-0472">Membrane</keyword>
<feature type="transmembrane region" description="Helical" evidence="9">
    <location>
        <begin position="116"/>
        <end position="135"/>
    </location>
</feature>
<evidence type="ECO:0000256" key="5">
    <source>
        <dbReference type="ARBA" id="ARBA00022989"/>
    </source>
</evidence>
<gene>
    <name evidence="11" type="primary">LOC111019370</name>
</gene>
<feature type="transmembrane region" description="Helical" evidence="9">
    <location>
        <begin position="58"/>
        <end position="78"/>
    </location>
</feature>
<evidence type="ECO:0000256" key="2">
    <source>
        <dbReference type="ARBA" id="ARBA00007079"/>
    </source>
</evidence>
<keyword evidence="8" id="KW-0407">Ion channel</keyword>
<comment type="similarity">
    <text evidence="2">Belongs to the aromatic acid exporter (TC 2.A.85) family.</text>
</comment>
<proteinExistence type="inferred from homology"/>
<evidence type="ECO:0000256" key="7">
    <source>
        <dbReference type="ARBA" id="ARBA00023136"/>
    </source>
</evidence>
<keyword evidence="3" id="KW-0813">Transport</keyword>
<evidence type="ECO:0000256" key="4">
    <source>
        <dbReference type="ARBA" id="ARBA00022692"/>
    </source>
</evidence>
<name>A0A6J1DEM9_MOMCH</name>
<feature type="transmembrane region" description="Helical" evidence="9">
    <location>
        <begin position="90"/>
        <end position="110"/>
    </location>
</feature>
<keyword evidence="5 9" id="KW-1133">Transmembrane helix</keyword>
<accession>A0A6J1DEM9</accession>
<sequence length="474" mass="51750">MENIKTAPTKLKNKAMEVAMRIKKLGQDDPRRIIHSIKVGVALTLVSLFYYWRPLYDGFGASGIWAVITVVVIFEFTVGATLSKGLNRGLGTLLAGALGVGVDHLANLSGHKGEPIVLGIFVFLIAAAATFSRFFPGIKARYDYGVLIFILTFSMVSVSGYRVDEFVTMAQQRLSTILAGGAICIMISILICPVWAGETLHNSVASNIDKLANYLEGFGGEYFHCFEDEDQQVTAKEKDKSFLQGYKTVLNSKSMEDSMANFARWEPRHGNFNFRHPWKQYLKIGSFARQCAYHIEALNSHLSPRLQAPSEFRRMIEAPCKALSSESGKALKALATAMKTMADPSSSSHRHLNAAKSAINDLKDALKSATALISNDPSSSNDLLAIIPDATVACKLIEIVKSVENLSESVGELSVKAHFKKVEATVSPEKPQLLHKGTIKPVAEVEEELPHVVITVEDCSPEKEGSSGTKSLPT</sequence>
<dbReference type="GO" id="GO:0034220">
    <property type="term" value="P:monoatomic ion transmembrane transport"/>
    <property type="evidence" value="ECO:0007669"/>
    <property type="project" value="UniProtKB-KW"/>
</dbReference>
<dbReference type="KEGG" id="mcha:111019370"/>
<dbReference type="RefSeq" id="XP_022151436.1">
    <property type="nucleotide sequence ID" value="XM_022295744.1"/>
</dbReference>
<dbReference type="InterPro" id="IPR020966">
    <property type="entry name" value="ALMT"/>
</dbReference>
<protein>
    <submittedName>
        <fullName evidence="11">Aluminum-activated malate transporter 8-like</fullName>
    </submittedName>
</protein>
<evidence type="ECO:0000313" key="11">
    <source>
        <dbReference type="RefSeq" id="XP_022151436.1"/>
    </source>
</evidence>
<dbReference type="OrthoDB" id="68611at2759"/>
<feature type="transmembrane region" description="Helical" evidence="9">
    <location>
        <begin position="33"/>
        <end position="52"/>
    </location>
</feature>
<evidence type="ECO:0000256" key="6">
    <source>
        <dbReference type="ARBA" id="ARBA00023065"/>
    </source>
</evidence>
<evidence type="ECO:0000313" key="10">
    <source>
        <dbReference type="Proteomes" id="UP000504603"/>
    </source>
</evidence>
<dbReference type="Proteomes" id="UP000504603">
    <property type="component" value="Unplaced"/>
</dbReference>
<keyword evidence="10" id="KW-1185">Reference proteome</keyword>
<keyword evidence="6" id="KW-0406">Ion transport</keyword>
<evidence type="ECO:0000256" key="1">
    <source>
        <dbReference type="ARBA" id="ARBA00004141"/>
    </source>
</evidence>
<dbReference type="GO" id="GO:0015743">
    <property type="term" value="P:malate transport"/>
    <property type="evidence" value="ECO:0007669"/>
    <property type="project" value="InterPro"/>
</dbReference>
<dbReference type="GeneID" id="111019370"/>
<feature type="transmembrane region" description="Helical" evidence="9">
    <location>
        <begin position="142"/>
        <end position="162"/>
    </location>
</feature>
<feature type="transmembrane region" description="Helical" evidence="9">
    <location>
        <begin position="174"/>
        <end position="196"/>
    </location>
</feature>
<evidence type="ECO:0000256" key="9">
    <source>
        <dbReference type="SAM" id="Phobius"/>
    </source>
</evidence>
<dbReference type="GO" id="GO:0016020">
    <property type="term" value="C:membrane"/>
    <property type="evidence" value="ECO:0007669"/>
    <property type="project" value="UniProtKB-SubCell"/>
</dbReference>
<organism evidence="10 11">
    <name type="scientific">Momordica charantia</name>
    <name type="common">Bitter gourd</name>
    <name type="synonym">Balsam pear</name>
    <dbReference type="NCBI Taxonomy" id="3673"/>
    <lineage>
        <taxon>Eukaryota</taxon>
        <taxon>Viridiplantae</taxon>
        <taxon>Streptophyta</taxon>
        <taxon>Embryophyta</taxon>
        <taxon>Tracheophyta</taxon>
        <taxon>Spermatophyta</taxon>
        <taxon>Magnoliopsida</taxon>
        <taxon>eudicotyledons</taxon>
        <taxon>Gunneridae</taxon>
        <taxon>Pentapetalae</taxon>
        <taxon>rosids</taxon>
        <taxon>fabids</taxon>
        <taxon>Cucurbitales</taxon>
        <taxon>Cucurbitaceae</taxon>
        <taxon>Momordiceae</taxon>
        <taxon>Momordica</taxon>
    </lineage>
</organism>
<dbReference type="AlphaFoldDB" id="A0A6J1DEM9"/>
<comment type="subcellular location">
    <subcellularLocation>
        <location evidence="1">Membrane</location>
        <topology evidence="1">Multi-pass membrane protein</topology>
    </subcellularLocation>
</comment>